<gene>
    <name evidence="1" type="ORF">ENF72_02245</name>
</gene>
<dbReference type="EMBL" id="DQYG01000097">
    <property type="protein sequence ID" value="HDD31433.1"/>
    <property type="molecule type" value="Genomic_DNA"/>
</dbReference>
<sequence length="40" mass="4306">AGCINTLVDIERVKVALEIGLKQEGKRPAFSTDVNPQPTP</sequence>
<dbReference type="Proteomes" id="UP000886210">
    <property type="component" value="Unassembled WGS sequence"/>
</dbReference>
<dbReference type="AlphaFoldDB" id="A0A7C0TYX2"/>
<evidence type="ECO:0000313" key="1">
    <source>
        <dbReference type="EMBL" id="HDD31433.1"/>
    </source>
</evidence>
<proteinExistence type="predicted"/>
<comment type="caution">
    <text evidence="1">The sequence shown here is derived from an EMBL/GenBank/DDBJ whole genome shotgun (WGS) entry which is preliminary data.</text>
</comment>
<organism evidence="1">
    <name type="scientific">Thermococcus litoralis</name>
    <dbReference type="NCBI Taxonomy" id="2265"/>
    <lineage>
        <taxon>Archaea</taxon>
        <taxon>Methanobacteriati</taxon>
        <taxon>Methanobacteriota</taxon>
        <taxon>Thermococci</taxon>
        <taxon>Thermococcales</taxon>
        <taxon>Thermococcaceae</taxon>
        <taxon>Thermococcus</taxon>
    </lineage>
</organism>
<name>A0A7C0TYX2_THELI</name>
<reference evidence="1" key="1">
    <citation type="journal article" date="2020" name="mSystems">
        <title>Genome- and Community-Level Interaction Insights into Carbon Utilization and Element Cycling Functions of Hydrothermarchaeota in Hydrothermal Sediment.</title>
        <authorList>
            <person name="Zhou Z."/>
            <person name="Liu Y."/>
            <person name="Xu W."/>
            <person name="Pan J."/>
            <person name="Luo Z.H."/>
            <person name="Li M."/>
        </authorList>
    </citation>
    <scope>NUCLEOTIDE SEQUENCE [LARGE SCALE GENOMIC DNA]</scope>
    <source>
        <strain evidence="1">HyVt-151</strain>
    </source>
</reference>
<protein>
    <submittedName>
        <fullName evidence="1">DUF116 domain-containing protein</fullName>
    </submittedName>
</protein>
<feature type="non-terminal residue" evidence="1">
    <location>
        <position position="1"/>
    </location>
</feature>
<accession>A0A7C0TYX2</accession>